<evidence type="ECO:0000256" key="1">
    <source>
        <dbReference type="SAM" id="Phobius"/>
    </source>
</evidence>
<accession>A0A0H2S0S5</accession>
<dbReference type="SUPFAM" id="SSF51445">
    <property type="entry name" value="(Trans)glycosidases"/>
    <property type="match status" value="1"/>
</dbReference>
<dbReference type="Proteomes" id="UP000053477">
    <property type="component" value="Unassembled WGS sequence"/>
</dbReference>
<dbReference type="PANTHER" id="PTHR36183:SF2">
    <property type="entry name" value="BETA-GLUCURONIDASE C-TERMINAL DOMAIN-CONTAINING PROTEIN"/>
    <property type="match status" value="1"/>
</dbReference>
<feature type="transmembrane region" description="Helical" evidence="1">
    <location>
        <begin position="641"/>
        <end position="658"/>
    </location>
</feature>
<dbReference type="OrthoDB" id="2796951at2759"/>
<feature type="chain" id="PRO_5005202307" description="Beta-glucuronidase C-terminal domain-containing protein" evidence="2">
    <location>
        <begin position="19"/>
        <end position="660"/>
    </location>
</feature>
<dbReference type="Pfam" id="PF16862">
    <property type="entry name" value="Glyco_hydro_79C"/>
    <property type="match status" value="1"/>
</dbReference>
<dbReference type="EMBL" id="KQ085930">
    <property type="protein sequence ID" value="KLO15383.1"/>
    <property type="molecule type" value="Genomic_DNA"/>
</dbReference>
<dbReference type="AlphaFoldDB" id="A0A0H2S0S5"/>
<dbReference type="STRING" id="27342.A0A0H2S0S5"/>
<organism evidence="4 5">
    <name type="scientific">Schizopora paradoxa</name>
    <dbReference type="NCBI Taxonomy" id="27342"/>
    <lineage>
        <taxon>Eukaryota</taxon>
        <taxon>Fungi</taxon>
        <taxon>Dikarya</taxon>
        <taxon>Basidiomycota</taxon>
        <taxon>Agaricomycotina</taxon>
        <taxon>Agaricomycetes</taxon>
        <taxon>Hymenochaetales</taxon>
        <taxon>Schizoporaceae</taxon>
        <taxon>Schizopora</taxon>
    </lineage>
</organism>
<name>A0A0H2S0S5_9AGAM</name>
<evidence type="ECO:0000313" key="5">
    <source>
        <dbReference type="Proteomes" id="UP000053477"/>
    </source>
</evidence>
<sequence>MLRQLLIPLLLFASHASAQVTVYATTGTAAAQRPTPCIGAVACDGSPLQPINAPANGAQFNNEITAQLFSGGMANLSMEHFGHFAGFSLELSVANHLIGTDGTHINPVFMNLLSTITSRSGKIWLRVGGNTQDRATVIPEGLPKGAAIEKLPGEAADNTKTPTLLLSPGLIYAMGNMSSTVDIEWFLGVPFNDTQDPRLLIAEIGQAVLGDKLIGLQMGNEPDLYWENGIRPANYTPDEYNQDWGTFLNDYINDPNIKNTTQFLAPSVCCGGNIGWTPEQVFNTGFLDNYDKNLGYISVHHYPTDNCNGSGTPIDPQSLIGSTFLNHGNVQSQINSYLNTSQIALARGKPFIMFETNTASCGGFAGVSDTFLAAQWAVDYALTLAFGNFSAAMFHVGGQSDYYNPFTPPATNQTKFRQWSIGPMFYAHMLLAEAFGTTGTAQVVDLFLNNNDQYTCGYAIYENGNPARVVLINYLTDASGAHNYTANVAIGGGTTGQAAATPSTVQVKYLLAPSATEKWNITWGQQTFGGPFSSDGRLQGDEFIYTITCSNGICPVVMPAPAVAVVYLSSSAISESEPTTTVTFGTTTTATGAANTASVAQAVLQTSNGRGGGNWEQLGSTSFGSITDGARGLYESMSTTAIYSAVAVFAGFGLLWGLRM</sequence>
<dbReference type="Gene3D" id="3.20.20.80">
    <property type="entry name" value="Glycosidases"/>
    <property type="match status" value="1"/>
</dbReference>
<keyword evidence="1" id="KW-1133">Transmembrane helix</keyword>
<keyword evidence="1" id="KW-0812">Transmembrane</keyword>
<feature type="domain" description="Beta-glucuronidase C-terminal" evidence="3">
    <location>
        <begin position="457"/>
        <end position="565"/>
    </location>
</feature>
<protein>
    <recommendedName>
        <fullName evidence="3">Beta-glucuronidase C-terminal domain-containing protein</fullName>
    </recommendedName>
</protein>
<gene>
    <name evidence="4" type="ORF">SCHPADRAFT_902397</name>
</gene>
<dbReference type="Gene3D" id="2.60.40.1180">
    <property type="entry name" value="Golgi alpha-mannosidase II"/>
    <property type="match status" value="1"/>
</dbReference>
<dbReference type="InterPro" id="IPR017853">
    <property type="entry name" value="GH"/>
</dbReference>
<evidence type="ECO:0000256" key="2">
    <source>
        <dbReference type="SAM" id="SignalP"/>
    </source>
</evidence>
<evidence type="ECO:0000259" key="3">
    <source>
        <dbReference type="Pfam" id="PF16862"/>
    </source>
</evidence>
<dbReference type="InParanoid" id="A0A0H2S0S5"/>
<keyword evidence="1" id="KW-0472">Membrane</keyword>
<keyword evidence="2" id="KW-0732">Signal</keyword>
<dbReference type="InterPro" id="IPR031728">
    <property type="entry name" value="GlcAase_C"/>
</dbReference>
<dbReference type="InterPro" id="IPR013780">
    <property type="entry name" value="Glyco_hydro_b"/>
</dbReference>
<reference evidence="4 5" key="1">
    <citation type="submission" date="2015-04" db="EMBL/GenBank/DDBJ databases">
        <title>Complete genome sequence of Schizopora paradoxa KUC8140, a cosmopolitan wood degrader in East Asia.</title>
        <authorList>
            <consortium name="DOE Joint Genome Institute"/>
            <person name="Min B."/>
            <person name="Park H."/>
            <person name="Jang Y."/>
            <person name="Kim J.-J."/>
            <person name="Kim K.H."/>
            <person name="Pangilinan J."/>
            <person name="Lipzen A."/>
            <person name="Riley R."/>
            <person name="Grigoriev I.V."/>
            <person name="Spatafora J.W."/>
            <person name="Choi I.-G."/>
        </authorList>
    </citation>
    <scope>NUCLEOTIDE SEQUENCE [LARGE SCALE GENOMIC DNA]</scope>
    <source>
        <strain evidence="4 5">KUC8140</strain>
    </source>
</reference>
<dbReference type="PANTHER" id="PTHR36183">
    <property type="entry name" value="BETA-GLUCURONIDASE"/>
    <property type="match status" value="1"/>
</dbReference>
<evidence type="ECO:0000313" key="4">
    <source>
        <dbReference type="EMBL" id="KLO15383.1"/>
    </source>
</evidence>
<feature type="signal peptide" evidence="2">
    <location>
        <begin position="1"/>
        <end position="18"/>
    </location>
</feature>
<proteinExistence type="predicted"/>
<dbReference type="InterPro" id="IPR052974">
    <property type="entry name" value="GH79_Enzymes"/>
</dbReference>
<keyword evidence="5" id="KW-1185">Reference proteome</keyword>